<comment type="caution">
    <text evidence="2">The sequence shown here is derived from an EMBL/GenBank/DDBJ whole genome shotgun (WGS) entry which is preliminary data.</text>
</comment>
<feature type="region of interest" description="Disordered" evidence="1">
    <location>
        <begin position="133"/>
        <end position="223"/>
    </location>
</feature>
<reference evidence="2" key="1">
    <citation type="submission" date="2019-08" db="EMBL/GenBank/DDBJ databases">
        <title>The improved chromosome-level genome for the pearl oyster Pinctada fucata martensii using PacBio sequencing and Hi-C.</title>
        <authorList>
            <person name="Zheng Z."/>
        </authorList>
    </citation>
    <scope>NUCLEOTIDE SEQUENCE</scope>
    <source>
        <strain evidence="2">ZZ-2019</strain>
        <tissue evidence="2">Adductor muscle</tissue>
    </source>
</reference>
<feature type="compositionally biased region" description="Polar residues" evidence="1">
    <location>
        <begin position="94"/>
        <end position="112"/>
    </location>
</feature>
<proteinExistence type="predicted"/>
<feature type="compositionally biased region" description="Basic and acidic residues" evidence="1">
    <location>
        <begin position="31"/>
        <end position="49"/>
    </location>
</feature>
<evidence type="ECO:0000313" key="2">
    <source>
        <dbReference type="EMBL" id="KAK3103343.1"/>
    </source>
</evidence>
<organism evidence="2 3">
    <name type="scientific">Pinctada imbricata</name>
    <name type="common">Atlantic pearl-oyster</name>
    <name type="synonym">Pinctada martensii</name>
    <dbReference type="NCBI Taxonomy" id="66713"/>
    <lineage>
        <taxon>Eukaryota</taxon>
        <taxon>Metazoa</taxon>
        <taxon>Spiralia</taxon>
        <taxon>Lophotrochozoa</taxon>
        <taxon>Mollusca</taxon>
        <taxon>Bivalvia</taxon>
        <taxon>Autobranchia</taxon>
        <taxon>Pteriomorphia</taxon>
        <taxon>Pterioida</taxon>
        <taxon>Pterioidea</taxon>
        <taxon>Pteriidae</taxon>
        <taxon>Pinctada</taxon>
    </lineage>
</organism>
<accession>A0AA88YEC6</accession>
<gene>
    <name evidence="2" type="ORF">FSP39_018618</name>
</gene>
<name>A0AA88YEC6_PINIB</name>
<feature type="region of interest" description="Disordered" evidence="1">
    <location>
        <begin position="1"/>
        <end position="116"/>
    </location>
</feature>
<protein>
    <submittedName>
        <fullName evidence="2">Uncharacterized protein</fullName>
    </submittedName>
</protein>
<evidence type="ECO:0000313" key="3">
    <source>
        <dbReference type="Proteomes" id="UP001186944"/>
    </source>
</evidence>
<dbReference type="Proteomes" id="UP001186944">
    <property type="component" value="Unassembled WGS sequence"/>
</dbReference>
<feature type="compositionally biased region" description="Basic and acidic residues" evidence="1">
    <location>
        <begin position="208"/>
        <end position="223"/>
    </location>
</feature>
<sequence length="238" mass="26387">MATASVLQGQPPPPGTDLELLLKAPPPPPPPDDKEQKGIENITDGKRYTESPYTTYGAPSHNGAQPGYGTTGLPPVHGTQDGSYYGSEPVEEPCTSSSAYEPSDNPVDTQDQPMEEDAAVIARPPQVIAREPMVFSEPMPSHSNEGVMPSSEQFEYQGEETYAKASGDANSSSYSEKKKKKKDKSMSSSNLTLKKKHVSSLVQKWQKVKKEVEIEERNREEREMAIRQKLEEWKQQDY</sequence>
<dbReference type="EMBL" id="VSWD01000005">
    <property type="protein sequence ID" value="KAK3103343.1"/>
    <property type="molecule type" value="Genomic_DNA"/>
</dbReference>
<dbReference type="AlphaFoldDB" id="A0AA88YEC6"/>
<keyword evidence="3" id="KW-1185">Reference proteome</keyword>
<evidence type="ECO:0000256" key="1">
    <source>
        <dbReference type="SAM" id="MobiDB-lite"/>
    </source>
</evidence>